<gene>
    <name evidence="1" type="ORF">JK635_01920</name>
</gene>
<name>A0ABS1TL32_9BACI</name>
<reference evidence="1 2" key="1">
    <citation type="submission" date="2021-01" db="EMBL/GenBank/DDBJ databases">
        <title>Genome public.</title>
        <authorList>
            <person name="Liu C."/>
            <person name="Sun Q."/>
        </authorList>
    </citation>
    <scope>NUCLEOTIDE SEQUENCE [LARGE SCALE GENOMIC DNA]</scope>
    <source>
        <strain evidence="1 2">YIM B02564</strain>
    </source>
</reference>
<organism evidence="1 2">
    <name type="scientific">Neobacillus paridis</name>
    <dbReference type="NCBI Taxonomy" id="2803862"/>
    <lineage>
        <taxon>Bacteria</taxon>
        <taxon>Bacillati</taxon>
        <taxon>Bacillota</taxon>
        <taxon>Bacilli</taxon>
        <taxon>Bacillales</taxon>
        <taxon>Bacillaceae</taxon>
        <taxon>Neobacillus</taxon>
    </lineage>
</organism>
<sequence length="582" mass="66727">MGSYSNFQSDNMKNKNDRYDIYNPEFNPTVDAKGKEELDSFTRNLDKYIDFVSWARFYPDLFWDLITPETGGIRLDLDQRVFLRCIARFISNYGVFPRGYGKTLLEIMGMYHTGIFFPDIEITMTAQTRENAAKLIDEKHRELIKFYPLLKNEITKYSSSKDSVEVLFTSGGRIDVLANNQSTKGARRKRLNVEESAQLNAALFDDVLEPIVNVPRRTIGKKALVNPEELNGQINFFTTSWYRGTDEYERNIHMIDDMANLKGKIVIGSDWQLACSYGRGETRAQILDKKAKLSPTFFALNYESKWVGAVDNSLVDINKVMKLRVLPKPDIKQDKNYEYVVSMDVARSSSDSNNQSSIAVLKFKRGKRGNVTNIKLVNLFNLPNGLNFSAQTVELKRVSNLYNPKVVVVDCNGIGSAIKDEALKSTLDPITGEDLGCWDTINTDDEPEENNAPKILYALTAQGINSDIIVSFIDAIESEKLQLLDKKSNEDYDATDRDNFNTMIMPHIQTDFLLEEIANLKLKMNQNGKYTVEQITKRVNKDRYSATAMGIWYIKEYEDKFEKEIQKFDVNKLFMFKRPKSF</sequence>
<dbReference type="Proteomes" id="UP000623967">
    <property type="component" value="Unassembled WGS sequence"/>
</dbReference>
<dbReference type="Gene3D" id="3.40.50.300">
    <property type="entry name" value="P-loop containing nucleotide triphosphate hydrolases"/>
    <property type="match status" value="1"/>
</dbReference>
<evidence type="ECO:0000313" key="1">
    <source>
        <dbReference type="EMBL" id="MBL4950996.1"/>
    </source>
</evidence>
<dbReference type="RefSeq" id="WP_202651903.1">
    <property type="nucleotide sequence ID" value="NZ_JAESWB010000025.1"/>
</dbReference>
<comment type="caution">
    <text evidence="1">The sequence shown here is derived from an EMBL/GenBank/DDBJ whole genome shotgun (WGS) entry which is preliminary data.</text>
</comment>
<protein>
    <recommendedName>
        <fullName evidence="3">Terminase</fullName>
    </recommendedName>
</protein>
<dbReference type="InterPro" id="IPR027417">
    <property type="entry name" value="P-loop_NTPase"/>
</dbReference>
<evidence type="ECO:0000313" key="2">
    <source>
        <dbReference type="Proteomes" id="UP000623967"/>
    </source>
</evidence>
<accession>A0ABS1TL32</accession>
<keyword evidence="2" id="KW-1185">Reference proteome</keyword>
<dbReference type="EMBL" id="JAESWB010000025">
    <property type="protein sequence ID" value="MBL4950996.1"/>
    <property type="molecule type" value="Genomic_DNA"/>
</dbReference>
<evidence type="ECO:0008006" key="3">
    <source>
        <dbReference type="Google" id="ProtNLM"/>
    </source>
</evidence>
<dbReference type="Gene3D" id="3.30.420.240">
    <property type="match status" value="1"/>
</dbReference>
<proteinExistence type="predicted"/>